<keyword evidence="3 9" id="KW-0500">Molybdenum</keyword>
<evidence type="ECO:0000256" key="2">
    <source>
        <dbReference type="ARBA" id="ARBA00022475"/>
    </source>
</evidence>
<dbReference type="InterPro" id="IPR003439">
    <property type="entry name" value="ABC_transporter-like_ATP-bd"/>
</dbReference>
<dbReference type="OrthoDB" id="9802264at2"/>
<protein>
    <submittedName>
        <fullName evidence="12">Sulfate/thiosulfate import ATP-binding protein CysA</fullName>
        <ecNumber evidence="12">3.6.3.25</ecNumber>
    </submittedName>
</protein>
<dbReference type="InterPro" id="IPR005116">
    <property type="entry name" value="Transp-assoc_OB_typ1"/>
</dbReference>
<dbReference type="EMBL" id="FWFW01000013">
    <property type="protein sequence ID" value="SLN63208.1"/>
    <property type="molecule type" value="Genomic_DNA"/>
</dbReference>
<evidence type="ECO:0000313" key="13">
    <source>
        <dbReference type="Proteomes" id="UP000193307"/>
    </source>
</evidence>
<organism evidence="12 13">
    <name type="scientific">Pacificibacter marinus</name>
    <dbReference type="NCBI Taxonomy" id="658057"/>
    <lineage>
        <taxon>Bacteria</taxon>
        <taxon>Pseudomonadati</taxon>
        <taxon>Pseudomonadota</taxon>
        <taxon>Alphaproteobacteria</taxon>
        <taxon>Rhodobacterales</taxon>
        <taxon>Roseobacteraceae</taxon>
        <taxon>Pacificibacter</taxon>
    </lineage>
</organism>
<feature type="domain" description="ABC transporter" evidence="10">
    <location>
        <begin position="2"/>
        <end position="233"/>
    </location>
</feature>
<dbReference type="AlphaFoldDB" id="A0A1Y5TLT0"/>
<keyword evidence="13" id="KW-1185">Reference proteome</keyword>
<dbReference type="STRING" id="658057.SAMN04488032_11334"/>
<dbReference type="SUPFAM" id="SSF50331">
    <property type="entry name" value="MOP-like"/>
    <property type="match status" value="1"/>
</dbReference>
<dbReference type="PROSITE" id="PS51866">
    <property type="entry name" value="MOP"/>
    <property type="match status" value="1"/>
</dbReference>
<dbReference type="InterPro" id="IPR050334">
    <property type="entry name" value="Molybdenum_import_ModC"/>
</dbReference>
<evidence type="ECO:0000256" key="8">
    <source>
        <dbReference type="ARBA" id="ARBA00023136"/>
    </source>
</evidence>
<dbReference type="InterPro" id="IPR027417">
    <property type="entry name" value="P-loop_NTPase"/>
</dbReference>
<keyword evidence="4" id="KW-0997">Cell inner membrane</keyword>
<dbReference type="InterPro" id="IPR004606">
    <property type="entry name" value="Mop_domain"/>
</dbReference>
<dbReference type="Pfam" id="PF00005">
    <property type="entry name" value="ABC_tran"/>
    <property type="match status" value="1"/>
</dbReference>
<dbReference type="GO" id="GO:0016887">
    <property type="term" value="F:ATP hydrolysis activity"/>
    <property type="evidence" value="ECO:0007669"/>
    <property type="project" value="InterPro"/>
</dbReference>
<dbReference type="InterPro" id="IPR011868">
    <property type="entry name" value="ModC_ABC_ATP-bd"/>
</dbReference>
<dbReference type="GO" id="GO:0016020">
    <property type="term" value="C:membrane"/>
    <property type="evidence" value="ECO:0007669"/>
    <property type="project" value="InterPro"/>
</dbReference>
<dbReference type="GO" id="GO:0005524">
    <property type="term" value="F:ATP binding"/>
    <property type="evidence" value="ECO:0007669"/>
    <property type="project" value="UniProtKB-KW"/>
</dbReference>
<dbReference type="Proteomes" id="UP000193307">
    <property type="component" value="Unassembled WGS sequence"/>
</dbReference>
<reference evidence="12 13" key="1">
    <citation type="submission" date="2017-03" db="EMBL/GenBank/DDBJ databases">
        <authorList>
            <person name="Afonso C.L."/>
            <person name="Miller P.J."/>
            <person name="Scott M.A."/>
            <person name="Spackman E."/>
            <person name="Goraichik I."/>
            <person name="Dimitrov K.M."/>
            <person name="Suarez D.L."/>
            <person name="Swayne D.E."/>
        </authorList>
    </citation>
    <scope>NUCLEOTIDE SEQUENCE [LARGE SCALE GENOMIC DNA]</scope>
    <source>
        <strain evidence="12 13">CECT 7971</strain>
    </source>
</reference>
<evidence type="ECO:0000256" key="5">
    <source>
        <dbReference type="ARBA" id="ARBA00022741"/>
    </source>
</evidence>
<dbReference type="PANTHER" id="PTHR43514">
    <property type="entry name" value="ABC TRANSPORTER I FAMILY MEMBER 10"/>
    <property type="match status" value="1"/>
</dbReference>
<dbReference type="SUPFAM" id="SSF52540">
    <property type="entry name" value="P-loop containing nucleoside triphosphate hydrolases"/>
    <property type="match status" value="1"/>
</dbReference>
<dbReference type="GO" id="GO:0015098">
    <property type="term" value="F:molybdate ion transmembrane transporter activity"/>
    <property type="evidence" value="ECO:0007669"/>
    <property type="project" value="InterPro"/>
</dbReference>
<dbReference type="InterPro" id="IPR008995">
    <property type="entry name" value="Mo/tungstate-bd_C_term_dom"/>
</dbReference>
<dbReference type="EC" id="3.6.3.25" evidence="12"/>
<dbReference type="InterPro" id="IPR017871">
    <property type="entry name" value="ABC_transporter-like_CS"/>
</dbReference>
<feature type="domain" description="Mop" evidence="11">
    <location>
        <begin position="291"/>
        <end position="357"/>
    </location>
</feature>
<dbReference type="InterPro" id="IPR003593">
    <property type="entry name" value="AAA+_ATPase"/>
</dbReference>
<dbReference type="GO" id="GO:0140359">
    <property type="term" value="F:ABC-type transporter activity"/>
    <property type="evidence" value="ECO:0007669"/>
    <property type="project" value="InterPro"/>
</dbReference>
<evidence type="ECO:0000256" key="1">
    <source>
        <dbReference type="ARBA" id="ARBA00022448"/>
    </source>
</evidence>
<keyword evidence="1" id="KW-0813">Transport</keyword>
<dbReference type="RefSeq" id="WP_085850362.1">
    <property type="nucleotide sequence ID" value="NZ_FNZV01000013.1"/>
</dbReference>
<dbReference type="SMART" id="SM00382">
    <property type="entry name" value="AAA"/>
    <property type="match status" value="1"/>
</dbReference>
<keyword evidence="8" id="KW-0472">Membrane</keyword>
<evidence type="ECO:0000256" key="3">
    <source>
        <dbReference type="ARBA" id="ARBA00022505"/>
    </source>
</evidence>
<keyword evidence="5" id="KW-0547">Nucleotide-binding</keyword>
<dbReference type="Gene3D" id="3.40.50.300">
    <property type="entry name" value="P-loop containing nucleotide triphosphate hydrolases"/>
    <property type="match status" value="1"/>
</dbReference>
<sequence length="362" mass="38532">MSLLISVHHKFGDFILDAKFEAPKGLTVLYGRSGSGKSTIINAVAGLLRPQKAQITVGSQVLQDSDARTWVPPHKRRLGYIFQDSRLFPHLSVAGNLDYAARASRRSIDTAHRAQVIDMLDIGALLARRPIALSGGEKQRVAIGRALLADPQVILADEPLASLDGARKAEILPYFERIRDETDIPILYVTHAVNEVARLATTVIALEKGKVLRQGPARDVLSDPRARPMGLGAVGAVLDAVIKAHHDDGLTELDAGGAAFFLPHVAQPIGAKVRVRLPASDVLLAHQRPSGLSALNIVSGQVEAIQNTSESGAIVTLSTCAGPILARITQRSVRAMDLRVGNPCCAIVKTVAIASDLGTDLA</sequence>
<evidence type="ECO:0000259" key="11">
    <source>
        <dbReference type="PROSITE" id="PS51866"/>
    </source>
</evidence>
<dbReference type="PANTHER" id="PTHR43514:SF4">
    <property type="entry name" value="ABC TRANSPORTER I FAMILY MEMBER 10"/>
    <property type="match status" value="1"/>
</dbReference>
<keyword evidence="12" id="KW-0378">Hydrolase</keyword>
<keyword evidence="2" id="KW-1003">Cell membrane</keyword>
<evidence type="ECO:0000256" key="4">
    <source>
        <dbReference type="ARBA" id="ARBA00022519"/>
    </source>
</evidence>
<evidence type="ECO:0000313" key="12">
    <source>
        <dbReference type="EMBL" id="SLN63208.1"/>
    </source>
</evidence>
<keyword evidence="6 12" id="KW-0067">ATP-binding</keyword>
<dbReference type="PROSITE" id="PS00211">
    <property type="entry name" value="ABC_TRANSPORTER_1"/>
    <property type="match status" value="1"/>
</dbReference>
<evidence type="ECO:0000256" key="6">
    <source>
        <dbReference type="ARBA" id="ARBA00022840"/>
    </source>
</evidence>
<dbReference type="NCBIfam" id="TIGR02142">
    <property type="entry name" value="modC_ABC"/>
    <property type="match status" value="1"/>
</dbReference>
<accession>A0A1Y5TLT0</accession>
<evidence type="ECO:0000256" key="7">
    <source>
        <dbReference type="ARBA" id="ARBA00022967"/>
    </source>
</evidence>
<name>A0A1Y5TLT0_9RHOB</name>
<dbReference type="Gene3D" id="2.40.50.100">
    <property type="match status" value="1"/>
</dbReference>
<dbReference type="Pfam" id="PF03459">
    <property type="entry name" value="TOBE"/>
    <property type="match status" value="1"/>
</dbReference>
<evidence type="ECO:0000259" key="10">
    <source>
        <dbReference type="PROSITE" id="PS50893"/>
    </source>
</evidence>
<proteinExistence type="predicted"/>
<gene>
    <name evidence="12" type="primary">cysA_3</name>
    <name evidence="12" type="ORF">PAM7971_03270</name>
</gene>
<evidence type="ECO:0000256" key="9">
    <source>
        <dbReference type="PROSITE-ProRule" id="PRU01213"/>
    </source>
</evidence>
<keyword evidence="7" id="KW-1278">Translocase</keyword>
<dbReference type="PROSITE" id="PS50893">
    <property type="entry name" value="ABC_TRANSPORTER_2"/>
    <property type="match status" value="1"/>
</dbReference>